<evidence type="ECO:0000256" key="9">
    <source>
        <dbReference type="ARBA" id="ARBA00047984"/>
    </source>
</evidence>
<dbReference type="FunFam" id="1.10.10.10:FF:000012">
    <property type="entry name" value="U5 small nuclear ribonucleoprotein helicase"/>
    <property type="match status" value="1"/>
</dbReference>
<dbReference type="Gene3D" id="3.40.50.300">
    <property type="entry name" value="P-loop containing nucleotide triphosphate hydrolases"/>
    <property type="match status" value="4"/>
</dbReference>
<dbReference type="Gene3D" id="2.60.40.150">
    <property type="entry name" value="C2 domain"/>
    <property type="match status" value="2"/>
</dbReference>
<dbReference type="Pfam" id="PF21188">
    <property type="entry name" value="BRR2_plug"/>
    <property type="match status" value="1"/>
</dbReference>
<dbReference type="SMART" id="SM00973">
    <property type="entry name" value="Sec63"/>
    <property type="match status" value="2"/>
</dbReference>
<dbReference type="Pfam" id="PF23445">
    <property type="entry name" value="WHD_SNRNP200"/>
    <property type="match status" value="2"/>
</dbReference>
<reference evidence="14 15" key="1">
    <citation type="journal article" date="2015" name="Genome Biol. Evol.">
        <title>Comparative Genomics of a Bacterivorous Green Alga Reveals Evolutionary Causalities and Consequences of Phago-Mixotrophic Mode of Nutrition.</title>
        <authorList>
            <person name="Burns J.A."/>
            <person name="Paasch A."/>
            <person name="Narechania A."/>
            <person name="Kim E."/>
        </authorList>
    </citation>
    <scope>NUCLEOTIDE SEQUENCE [LARGE SCALE GENOMIC DNA]</scope>
    <source>
        <strain evidence="14 15">PLY_AMNH</strain>
    </source>
</reference>
<evidence type="ECO:0000256" key="5">
    <source>
        <dbReference type="ARBA" id="ARBA00022801"/>
    </source>
</evidence>
<proteinExistence type="predicted"/>
<name>A0AAE0G135_9CHLO</name>
<feature type="compositionally biased region" description="Basic and acidic residues" evidence="11">
    <location>
        <begin position="79"/>
        <end position="105"/>
    </location>
</feature>
<dbReference type="SUPFAM" id="SSF52540">
    <property type="entry name" value="P-loop containing nucleoside triphosphate hydrolases"/>
    <property type="match status" value="4"/>
</dbReference>
<keyword evidence="7" id="KW-0067">ATP-binding</keyword>
<dbReference type="Gene3D" id="1.10.150.20">
    <property type="entry name" value="5' to 3' exonuclease, C-terminal subdomain"/>
    <property type="match status" value="2"/>
</dbReference>
<feature type="domain" description="Helicase C-terminal" evidence="13">
    <location>
        <begin position="1581"/>
        <end position="1788"/>
    </location>
</feature>
<dbReference type="PANTHER" id="PTHR47961">
    <property type="entry name" value="DNA POLYMERASE THETA, PUTATIVE (AFU_ORTHOLOGUE AFUA_1G05260)-RELATED"/>
    <property type="match status" value="1"/>
</dbReference>
<dbReference type="InterPro" id="IPR027417">
    <property type="entry name" value="P-loop_NTPase"/>
</dbReference>
<keyword evidence="15" id="KW-1185">Reference proteome</keyword>
<evidence type="ECO:0000313" key="15">
    <source>
        <dbReference type="Proteomes" id="UP001190700"/>
    </source>
</evidence>
<keyword evidence="3" id="KW-0677">Repeat</keyword>
<dbReference type="EMBL" id="LGRX02010797">
    <property type="protein sequence ID" value="KAK3269681.1"/>
    <property type="molecule type" value="Genomic_DNA"/>
</dbReference>
<dbReference type="InterPro" id="IPR036390">
    <property type="entry name" value="WH_DNA-bd_sf"/>
</dbReference>
<dbReference type="InterPro" id="IPR004179">
    <property type="entry name" value="Sec63-dom"/>
</dbReference>
<evidence type="ECO:0000256" key="4">
    <source>
        <dbReference type="ARBA" id="ARBA00022741"/>
    </source>
</evidence>
<keyword evidence="4" id="KW-0547">Nucleotide-binding</keyword>
<dbReference type="Pfam" id="PF02889">
    <property type="entry name" value="Sec63"/>
    <property type="match status" value="2"/>
</dbReference>
<dbReference type="CDD" id="cd18795">
    <property type="entry name" value="SF2_C_Ski2"/>
    <property type="match status" value="1"/>
</dbReference>
<keyword evidence="6 14" id="KW-0347">Helicase</keyword>
<comment type="caution">
    <text evidence="14">The sequence shown here is derived from an EMBL/GenBank/DDBJ whole genome shotgun (WGS) entry which is preliminary data.</text>
</comment>
<dbReference type="GO" id="GO:0005682">
    <property type="term" value="C:U5 snRNP"/>
    <property type="evidence" value="ECO:0007669"/>
    <property type="project" value="UniProtKB-ARBA"/>
</dbReference>
<feature type="domain" description="Helicase C-terminal" evidence="13">
    <location>
        <begin position="728"/>
        <end position="950"/>
    </location>
</feature>
<dbReference type="InterPro" id="IPR001650">
    <property type="entry name" value="Helicase_C-like"/>
</dbReference>
<dbReference type="FunFam" id="1.10.150.20:FF:000013">
    <property type="entry name" value="U5 small nuclear ribonucleoprotein kDa helicase"/>
    <property type="match status" value="1"/>
</dbReference>
<feature type="domain" description="Helicase ATP-binding" evidence="12">
    <location>
        <begin position="519"/>
        <end position="702"/>
    </location>
</feature>
<dbReference type="GO" id="GO:0016787">
    <property type="term" value="F:hydrolase activity"/>
    <property type="evidence" value="ECO:0007669"/>
    <property type="project" value="UniProtKB-KW"/>
</dbReference>
<dbReference type="InterPro" id="IPR003593">
    <property type="entry name" value="AAA+_ATPase"/>
</dbReference>
<evidence type="ECO:0000256" key="3">
    <source>
        <dbReference type="ARBA" id="ARBA00022737"/>
    </source>
</evidence>
<dbReference type="InterPro" id="IPR014756">
    <property type="entry name" value="Ig_E-set"/>
</dbReference>
<protein>
    <recommendedName>
        <fullName evidence="2">RNA helicase</fullName>
        <ecNumber evidence="2">3.6.4.13</ecNumber>
    </recommendedName>
</protein>
<dbReference type="InterPro" id="IPR041094">
    <property type="entry name" value="Brr2_helicase_PWI"/>
</dbReference>
<dbReference type="PROSITE" id="PS51194">
    <property type="entry name" value="HELICASE_CTER"/>
    <property type="match status" value="2"/>
</dbReference>
<dbReference type="CDD" id="cd18019">
    <property type="entry name" value="DEXHc_Brr2_1"/>
    <property type="match status" value="1"/>
</dbReference>
<comment type="function">
    <text evidence="10">RNA helicase that plays an essential role in pre-mRNA splicing as component of the U5 snRNP and U4/U6-U5 tri-snRNP complexes. Involved in spliceosome assembly, activation and disassembly.</text>
</comment>
<dbReference type="InterPro" id="IPR014001">
    <property type="entry name" value="Helicase_ATP-bd"/>
</dbReference>
<feature type="compositionally biased region" description="Basic and acidic residues" evidence="11">
    <location>
        <begin position="1"/>
        <end position="14"/>
    </location>
</feature>
<comment type="subcellular location">
    <subcellularLocation>
        <location evidence="1">Nucleus</location>
    </subcellularLocation>
</comment>
<organism evidence="14 15">
    <name type="scientific">Cymbomonas tetramitiformis</name>
    <dbReference type="NCBI Taxonomy" id="36881"/>
    <lineage>
        <taxon>Eukaryota</taxon>
        <taxon>Viridiplantae</taxon>
        <taxon>Chlorophyta</taxon>
        <taxon>Pyramimonadophyceae</taxon>
        <taxon>Pyramimonadales</taxon>
        <taxon>Pyramimonadaceae</taxon>
        <taxon>Cymbomonas</taxon>
    </lineage>
</organism>
<dbReference type="InterPro" id="IPR035892">
    <property type="entry name" value="C2_domain_sf"/>
</dbReference>
<dbReference type="InterPro" id="IPR011545">
    <property type="entry name" value="DEAD/DEAH_box_helicase_dom"/>
</dbReference>
<keyword evidence="5" id="KW-0378">Hydrolase</keyword>
<dbReference type="InterPro" id="IPR048863">
    <property type="entry name" value="BRR2_plug"/>
</dbReference>
<feature type="region of interest" description="Disordered" evidence="11">
    <location>
        <begin position="2160"/>
        <end position="2187"/>
    </location>
</feature>
<dbReference type="Gene3D" id="1.10.3380.10">
    <property type="entry name" value="Sec63 N-terminal domain-like domain"/>
    <property type="match status" value="2"/>
</dbReference>
<dbReference type="Pfam" id="PF00271">
    <property type="entry name" value="Helicase_C"/>
    <property type="match status" value="2"/>
</dbReference>
<evidence type="ECO:0000313" key="14">
    <source>
        <dbReference type="EMBL" id="KAK3269681.1"/>
    </source>
</evidence>
<dbReference type="SMART" id="SM00490">
    <property type="entry name" value="HELICc"/>
    <property type="match status" value="2"/>
</dbReference>
<keyword evidence="8" id="KW-0539">Nucleus</keyword>
<dbReference type="GO" id="GO:0005524">
    <property type="term" value="F:ATP binding"/>
    <property type="evidence" value="ECO:0007669"/>
    <property type="project" value="UniProtKB-KW"/>
</dbReference>
<dbReference type="SMART" id="SM00382">
    <property type="entry name" value="AAA"/>
    <property type="match status" value="2"/>
</dbReference>
<evidence type="ECO:0000256" key="11">
    <source>
        <dbReference type="SAM" id="MobiDB-lite"/>
    </source>
</evidence>
<dbReference type="CDD" id="cd18021">
    <property type="entry name" value="DEXHc_Brr2_2"/>
    <property type="match status" value="1"/>
</dbReference>
<feature type="compositionally biased region" description="Basic and acidic residues" evidence="11">
    <location>
        <begin position="43"/>
        <end position="52"/>
    </location>
</feature>
<dbReference type="GO" id="GO:0003676">
    <property type="term" value="F:nucleic acid binding"/>
    <property type="evidence" value="ECO:0007669"/>
    <property type="project" value="InterPro"/>
</dbReference>
<evidence type="ECO:0000259" key="13">
    <source>
        <dbReference type="PROSITE" id="PS51194"/>
    </source>
</evidence>
<evidence type="ECO:0000256" key="1">
    <source>
        <dbReference type="ARBA" id="ARBA00004123"/>
    </source>
</evidence>
<dbReference type="FunFam" id="1.10.3380.10:FF:000002">
    <property type="entry name" value="Activating signal cointegrator 1 complex subunit 3"/>
    <property type="match status" value="1"/>
</dbReference>
<dbReference type="FunFam" id="1.10.10.10:FF:000024">
    <property type="entry name" value="U5 small nuclear ribonucleoprotein helicase"/>
    <property type="match status" value="1"/>
</dbReference>
<dbReference type="FunFam" id="2.60.40.150:FF:000004">
    <property type="entry name" value="RNA helicase, activating signal cointegrator 1"/>
    <property type="match status" value="1"/>
</dbReference>
<dbReference type="SUPFAM" id="SSF158702">
    <property type="entry name" value="Sec63 N-terminal domain-like"/>
    <property type="match status" value="2"/>
</dbReference>
<feature type="region of interest" description="Disordered" evidence="11">
    <location>
        <begin position="37"/>
        <end position="115"/>
    </location>
</feature>
<dbReference type="FunFam" id="1.10.150.20:FF:000004">
    <property type="entry name" value="U5 small nuclear ribonucleoprotein helicase"/>
    <property type="match status" value="1"/>
</dbReference>
<dbReference type="PROSITE" id="PS51192">
    <property type="entry name" value="HELICASE_ATP_BIND_1"/>
    <property type="match status" value="2"/>
</dbReference>
<dbReference type="GO" id="GO:0000393">
    <property type="term" value="P:spliceosomal conformational changes to generate catalytic conformation"/>
    <property type="evidence" value="ECO:0007669"/>
    <property type="project" value="UniProtKB-ARBA"/>
</dbReference>
<accession>A0AAE0G135</accession>
<dbReference type="SUPFAM" id="SSF81296">
    <property type="entry name" value="E set domains"/>
    <property type="match status" value="1"/>
</dbReference>
<dbReference type="GO" id="GO:0003724">
    <property type="term" value="F:RNA helicase activity"/>
    <property type="evidence" value="ECO:0007669"/>
    <property type="project" value="UniProtKB-EC"/>
</dbReference>
<evidence type="ECO:0000256" key="6">
    <source>
        <dbReference type="ARBA" id="ARBA00022806"/>
    </source>
</evidence>
<feature type="region of interest" description="Disordered" evidence="11">
    <location>
        <begin position="231"/>
        <end position="252"/>
    </location>
</feature>
<feature type="domain" description="Helicase ATP-binding" evidence="12">
    <location>
        <begin position="1365"/>
        <end position="1544"/>
    </location>
</feature>
<dbReference type="SUPFAM" id="SSF46785">
    <property type="entry name" value="Winged helix' DNA-binding domain"/>
    <property type="match status" value="2"/>
</dbReference>
<dbReference type="PIRSF" id="PIRSF039073">
    <property type="entry name" value="BRR2"/>
    <property type="match status" value="1"/>
</dbReference>
<evidence type="ECO:0000256" key="2">
    <source>
        <dbReference type="ARBA" id="ARBA00012552"/>
    </source>
</evidence>
<dbReference type="FunFam" id="3.40.50.300:FF:000254">
    <property type="entry name" value="U5 small nuclear ribonucleoprotein helicase"/>
    <property type="match status" value="1"/>
</dbReference>
<feature type="region of interest" description="Disordered" evidence="11">
    <location>
        <begin position="1"/>
        <end position="22"/>
    </location>
</feature>
<evidence type="ECO:0000256" key="7">
    <source>
        <dbReference type="ARBA" id="ARBA00022840"/>
    </source>
</evidence>
<dbReference type="FunFam" id="3.40.50.300:FF:000062">
    <property type="entry name" value="U5 small nuclear ribonucleoprotein helicase"/>
    <property type="match status" value="1"/>
</dbReference>
<feature type="compositionally biased region" description="Acidic residues" evidence="11">
    <location>
        <begin position="232"/>
        <end position="252"/>
    </location>
</feature>
<evidence type="ECO:0000259" key="12">
    <source>
        <dbReference type="PROSITE" id="PS51192"/>
    </source>
</evidence>
<dbReference type="InterPro" id="IPR050474">
    <property type="entry name" value="Hel308_SKI2-like"/>
</dbReference>
<dbReference type="Gene3D" id="1.10.10.10">
    <property type="entry name" value="Winged helix-like DNA-binding domain superfamily/Winged helix DNA-binding domain"/>
    <property type="match status" value="2"/>
</dbReference>
<sequence length="2187" mass="245865">MVAREDRDGGRPDKAPGGGAEEWARYKMYEYRANSSLVLTTDARPRDAHEPTGEPESLWGKINAKAFGDRVNSGTNTELEEKKKKSQAKREEKSKRTVDDLDELAKKKKRRTGGDEDVLSLGMEGLYRPKTKETRAAYESLLNAIQSQFGDQPQDILRGAAEEVLAVLKNDKTKDNEKKKEVELLLGNVTVEFFSRLVAVGKKIVDYNDGSVEAVAADTLDDEMGVAMKLEGEEDEEEEENFDVEDDEEEDEEEAVRKAGVGTIMDVDDGEEADEEGLNVQEIDAYWLQREVAKAFGDTAKKDERMSQKLAEQVFKTLEEGNDVENKLVLLLDVDKFSLIKVLLKNQTKIVWCTKLARAEDEAEVEKIELEMIENPETSAILDALKATRATAREREQAKERSIREEARKLRGEGVVDVDEPMKVTKDAGAAAVGRRMLELDKLAFSQAGHLMSNKKCELPAGSYRTQKKGYEEVHVPALKPKPFADTEKIVKISDMPEWAHPAFEGMEKLNRIQSKVYDTAFFQPDNMLVCAPTGAGKTNVAMLTVLHEIGLHRRDDGSLDLSGFKVVYVAPMKALVAEMVGNLSSRLSKFGIQVKELTGDISMSRSQIEATQVIVTTPEKWDIITRKSGDRTYTQNVKLLIIDEVHLLHDGRGHVIENIVARTVRQIEATQEMVRLVGLSATLPNYEDVAAFMRVDTGKGLFVFDNSYRPCPLAQQYIGISVKKALQRFQLMNDICYEKVMDAAGKHQVLIFVHSRKETAKTAKAVRDSALANDTLGKFLKEDAASREVLQLESESVKNADLKDLLPYGFAIHHAGMTRADRTLVEDLFSDGHIQVLVSTATLAWGVNLPAHTVIIKGTQVYNPEKSQWDELSQLDVMQMIGRAGRPQYDTYGEGIIITGNTELQFYLSIFNQQLPIESQFVNFLPDSLNAEVVLGTVQSVQEATTWLGYSYLYIRMLCNPVLYGVPPDAVDDDSDLSQRRADLVHTAATLLDQHGLIKYDRRSGMLQVMDLGRIASHYYISHGTVATYNKHLKEHMGEIELLRLFALSEEFQYLIVREEEKVELAKLLERVPIPVKESIDDKSAKVNVLLQSYISNLKLEGLALVSDMVYVTQSAGRLMRGLFEIIQKRGWAQLADKALNLCKMIARRTWSSQTPLRQFKGIPSDILVKIEKKDLPWDRYYDLTSQEIGELIRFPKMGKAIHRFVHQFPRVELSASVQPITRSVLKVDLTITPDFQWDEKVHGYVEPFWILVEDNDGEAILHHEYFLLKQAFCEEDHLVSFTVPVMDPLPPQYFIRVVSDKWLAAETLLPVSFRHLILPEKYPPPTELLDLQPLPVSALRNPRYEPLYSGVTHFNPIQTQVFTSLYNSDDNVLLAAPTGSGKTICAEFAILRLLGKFAEADPTGMRAVYMAPSDALTKERFVEWETKFGQLGLKVVMLTGEGSTDLKLLERGNLICTTAERWDMLSRRWKQRKNVQNVQLLIADELHLIGGQYGPTIEITVSRMRYISSQMESPCRVVGLAASLANARDLGEWVGVGSHGLFNFPPGVRPTPLEIHIQGFDIMSFDARMQAMAKPTYSSLVAHGRSSDPCLVFVPTRKHARLTALDLLTFAASEGAPKRFLQCAESDLEPFLERLREPALKHAISYGVAVLHEGLQPSEREAVEMLFRSGAIQVCVCTAPLCWGLTLSARVVVIMGTQYFDGASSSGSDYPVTDLLQMMGHATHTGEGGEGTAVCVLMCHASRKEYYKKFLYEPFPVESHMDHYLADHLNAEVVTHTIESKQDAVDYLTWTFYYRRLAQNPNYYNLTGVSHRHLSDHLSDLVETTISDLEEAKCLAIEDEMDLSPHNLGMIAAYYYISYTTIELFSSSLTAKTKMKGLLEILSSATEFGSLPLRPGEEEAVRKILMHSRISVENPKYSDANVKANALLQAHFGRTPLSGDLGLDQRIVLLDATRLLQAMVDVISSSGWLAPALACMEMSQMVTQGLWDKDPALMQLPHVTREIAERCIEKEVEGIIDLVEMEDEDRRQLLGLPDSKLEEVARWCNRYPDIDVKYEILEADEITTGDNITAMVTLERDFEGELTAVDAPRFPKSKDEGWWLVIGDQKKGTLNAIKRITLGRRNKVKLDFAAPSEPGHYKYVLYFMCDSYMGCDQEYDLEFDVAEGEDDDEDEEEEEDEDGGAMETD</sequence>
<dbReference type="FunFam" id="3.40.50.300:FF:000368">
    <property type="entry name" value="U5 small nuclear ribonucleoprotein 200 kDa helicase"/>
    <property type="match status" value="1"/>
</dbReference>
<dbReference type="EC" id="3.6.4.13" evidence="2"/>
<dbReference type="InterPro" id="IPR057842">
    <property type="entry name" value="WH_MER3"/>
</dbReference>
<dbReference type="FunFam" id="1.10.3380.10:FF:000001">
    <property type="entry name" value="U5 small nuclear ribonucleoprotein helicase"/>
    <property type="match status" value="1"/>
</dbReference>
<dbReference type="FunFam" id="2.60.40.150:FF:000133">
    <property type="entry name" value="Pre-mRNA splicing helicase, putative"/>
    <property type="match status" value="1"/>
</dbReference>
<dbReference type="SMART" id="SM00487">
    <property type="entry name" value="DEXDc"/>
    <property type="match status" value="2"/>
</dbReference>
<dbReference type="PANTHER" id="PTHR47961:SF4">
    <property type="entry name" value="ACTIVATING SIGNAL COINTEGRATOR 1 COMPLEX SUBUNIT 3"/>
    <property type="match status" value="1"/>
</dbReference>
<comment type="catalytic activity">
    <reaction evidence="9">
        <text>ATP + H2O = ADP + phosphate + H(+)</text>
        <dbReference type="Rhea" id="RHEA:13065"/>
        <dbReference type="ChEBI" id="CHEBI:15377"/>
        <dbReference type="ChEBI" id="CHEBI:15378"/>
        <dbReference type="ChEBI" id="CHEBI:30616"/>
        <dbReference type="ChEBI" id="CHEBI:43474"/>
        <dbReference type="ChEBI" id="CHEBI:456216"/>
        <dbReference type="EC" id="3.6.4.13"/>
    </reaction>
</comment>
<dbReference type="Proteomes" id="UP001190700">
    <property type="component" value="Unassembled WGS sequence"/>
</dbReference>
<dbReference type="FunFam" id="3.40.50.300:FF:000102">
    <property type="entry name" value="RNA helicase, activating signal cointegrator 1"/>
    <property type="match status" value="1"/>
</dbReference>
<dbReference type="Pfam" id="PF18149">
    <property type="entry name" value="Helicase_PWI"/>
    <property type="match status" value="1"/>
</dbReference>
<evidence type="ECO:0000256" key="10">
    <source>
        <dbReference type="ARBA" id="ARBA00055371"/>
    </source>
</evidence>
<dbReference type="Pfam" id="PF00270">
    <property type="entry name" value="DEAD"/>
    <property type="match status" value="2"/>
</dbReference>
<dbReference type="InterPro" id="IPR036388">
    <property type="entry name" value="WH-like_DNA-bd_sf"/>
</dbReference>
<gene>
    <name evidence="14" type="ORF">CYMTET_21890</name>
</gene>
<evidence type="ECO:0000256" key="8">
    <source>
        <dbReference type="ARBA" id="ARBA00023242"/>
    </source>
</evidence>